<sequence>MVEEQQKIAVVTGGSRGIGKAVVKRLLQAGHLVVFGSRTEADSKQTVTELSSIGEVHGLVLDVSERKSVQQFVDEVIDRFGRIDILVNCAGINIRIPAEDYQEEDWEKVLNINLSGAYRMCQEVGKQMIQQQSGKILNITSMQSHIVTPNQSAYASAKGGLVQYTKLLAVEWGKHNIQVNAVSPGFIETEMTRRTLEEPDYRQKLLNQTAQQRFGTPEEVAEAVEFLVSERASFITGHILAVDGGFLAGHPSFVPPQS</sequence>
<dbReference type="NCBIfam" id="NF009466">
    <property type="entry name" value="PRK12826.1-2"/>
    <property type="match status" value="1"/>
</dbReference>
<proteinExistence type="inferred from homology"/>
<dbReference type="GO" id="GO:0016616">
    <property type="term" value="F:oxidoreductase activity, acting on the CH-OH group of donors, NAD or NADP as acceptor"/>
    <property type="evidence" value="ECO:0007669"/>
    <property type="project" value="TreeGrafter"/>
</dbReference>
<dbReference type="PRINTS" id="PR00080">
    <property type="entry name" value="SDRFAMILY"/>
</dbReference>
<keyword evidence="2" id="KW-0560">Oxidoreductase</keyword>
<gene>
    <name evidence="3" type="ORF">M3202_00815</name>
</gene>
<comment type="similarity">
    <text evidence="1">Belongs to the short-chain dehydrogenases/reductases (SDR) family.</text>
</comment>
<dbReference type="SUPFAM" id="SSF51735">
    <property type="entry name" value="NAD(P)-binding Rossmann-fold domains"/>
    <property type="match status" value="1"/>
</dbReference>
<dbReference type="Pfam" id="PF13561">
    <property type="entry name" value="adh_short_C2"/>
    <property type="match status" value="1"/>
</dbReference>
<comment type="caution">
    <text evidence="3">The sequence shown here is derived from an EMBL/GenBank/DDBJ whole genome shotgun (WGS) entry which is preliminary data.</text>
</comment>
<dbReference type="Proteomes" id="UP001139179">
    <property type="component" value="Unassembled WGS sequence"/>
</dbReference>
<dbReference type="PANTHER" id="PTHR42760">
    <property type="entry name" value="SHORT-CHAIN DEHYDROGENASES/REDUCTASES FAMILY MEMBER"/>
    <property type="match status" value="1"/>
</dbReference>
<dbReference type="GO" id="GO:0008206">
    <property type="term" value="P:bile acid metabolic process"/>
    <property type="evidence" value="ECO:0007669"/>
    <property type="project" value="UniProtKB-ARBA"/>
</dbReference>
<reference evidence="3" key="1">
    <citation type="submission" date="2022-05" db="EMBL/GenBank/DDBJ databases">
        <title>Comparative Genomics of Spacecraft Associated Microbes.</title>
        <authorList>
            <person name="Tran M.T."/>
            <person name="Wright A."/>
            <person name="Seuylemezian A."/>
            <person name="Eisen J."/>
            <person name="Coil D."/>
        </authorList>
    </citation>
    <scope>NUCLEOTIDE SEQUENCE</scope>
    <source>
        <strain evidence="3">214.1.1</strain>
    </source>
</reference>
<dbReference type="FunFam" id="3.40.50.720:FF:000084">
    <property type="entry name" value="Short-chain dehydrogenase reductase"/>
    <property type="match status" value="1"/>
</dbReference>
<dbReference type="InterPro" id="IPR036291">
    <property type="entry name" value="NAD(P)-bd_dom_sf"/>
</dbReference>
<accession>A0A9X2IM19</accession>
<evidence type="ECO:0000256" key="1">
    <source>
        <dbReference type="ARBA" id="ARBA00006484"/>
    </source>
</evidence>
<dbReference type="InterPro" id="IPR002347">
    <property type="entry name" value="SDR_fam"/>
</dbReference>
<dbReference type="PROSITE" id="PS00061">
    <property type="entry name" value="ADH_SHORT"/>
    <property type="match status" value="1"/>
</dbReference>
<dbReference type="InterPro" id="IPR020904">
    <property type="entry name" value="Sc_DH/Rdtase_CS"/>
</dbReference>
<dbReference type="PANTHER" id="PTHR42760:SF115">
    <property type="entry name" value="3-OXOACYL-[ACYL-CARRIER-PROTEIN] REDUCTASE FABG"/>
    <property type="match status" value="1"/>
</dbReference>
<dbReference type="NCBIfam" id="NF005559">
    <property type="entry name" value="PRK07231.1"/>
    <property type="match status" value="1"/>
</dbReference>
<evidence type="ECO:0000256" key="2">
    <source>
        <dbReference type="ARBA" id="ARBA00023002"/>
    </source>
</evidence>
<keyword evidence="4" id="KW-1185">Reference proteome</keyword>
<dbReference type="EMBL" id="JAMBOL010000001">
    <property type="protein sequence ID" value="MCM3712610.1"/>
    <property type="molecule type" value="Genomic_DNA"/>
</dbReference>
<dbReference type="RefSeq" id="WP_251221483.1">
    <property type="nucleotide sequence ID" value="NZ_JAMBOL010000001.1"/>
</dbReference>
<protein>
    <submittedName>
        <fullName evidence="3">SDR family oxidoreductase</fullName>
    </submittedName>
</protein>
<dbReference type="CDD" id="cd05233">
    <property type="entry name" value="SDR_c"/>
    <property type="match status" value="1"/>
</dbReference>
<organism evidence="3 4">
    <name type="scientific">Halalkalibacter oceani</name>
    <dbReference type="NCBI Taxonomy" id="1653776"/>
    <lineage>
        <taxon>Bacteria</taxon>
        <taxon>Bacillati</taxon>
        <taxon>Bacillota</taxon>
        <taxon>Bacilli</taxon>
        <taxon>Bacillales</taxon>
        <taxon>Bacillaceae</taxon>
        <taxon>Halalkalibacter</taxon>
    </lineage>
</organism>
<evidence type="ECO:0000313" key="4">
    <source>
        <dbReference type="Proteomes" id="UP001139179"/>
    </source>
</evidence>
<evidence type="ECO:0000313" key="3">
    <source>
        <dbReference type="EMBL" id="MCM3712610.1"/>
    </source>
</evidence>
<dbReference type="AlphaFoldDB" id="A0A9X2IM19"/>
<dbReference type="Gene3D" id="3.40.50.720">
    <property type="entry name" value="NAD(P)-binding Rossmann-like Domain"/>
    <property type="match status" value="1"/>
</dbReference>
<dbReference type="PRINTS" id="PR00081">
    <property type="entry name" value="GDHRDH"/>
</dbReference>
<name>A0A9X2IM19_9BACI</name>